<evidence type="ECO:0000256" key="2">
    <source>
        <dbReference type="SAM" id="MobiDB-lite"/>
    </source>
</evidence>
<gene>
    <name evidence="3" type="ORF">GMDG_07320</name>
</gene>
<name>L8FWR2_PSED2</name>
<dbReference type="EMBL" id="GL573383">
    <property type="protein sequence ID" value="ELR05337.1"/>
    <property type="molecule type" value="Genomic_DNA"/>
</dbReference>
<dbReference type="AlphaFoldDB" id="L8FWR2"/>
<feature type="region of interest" description="Disordered" evidence="2">
    <location>
        <begin position="1"/>
        <end position="73"/>
    </location>
</feature>
<sequence length="209" mass="23375">MKAGVWRYIDPNNINPPILEPPTRPAPSSVCAAAQAGQGFATSSSSQQAPAGVATRGRSSTQQPQQSVEDQQQLSSQLMPITYASLTEDQKEELRNLKDDYQHDRKMWEKQEEAVQGIRAKIQESIKRDFLPYTYGCDSAHAMLVNLKTRFAPTDRGRIEEWKSEWGTLQKIPKGSTSMIGFSSGKQFLKLVASYKLPKSLDIHLSLTF</sequence>
<dbReference type="Proteomes" id="UP000011064">
    <property type="component" value="Unassembled WGS sequence"/>
</dbReference>
<protein>
    <submittedName>
        <fullName evidence="3">Uncharacterized protein</fullName>
    </submittedName>
</protein>
<feature type="coiled-coil region" evidence="1">
    <location>
        <begin position="84"/>
        <end position="111"/>
    </location>
</feature>
<proteinExistence type="predicted"/>
<dbReference type="InParanoid" id="L8FWR2"/>
<feature type="compositionally biased region" description="Polar residues" evidence="2">
    <location>
        <begin position="40"/>
        <end position="49"/>
    </location>
</feature>
<keyword evidence="1" id="KW-0175">Coiled coil</keyword>
<feature type="compositionally biased region" description="Low complexity" evidence="2">
    <location>
        <begin position="60"/>
        <end position="73"/>
    </location>
</feature>
<evidence type="ECO:0000313" key="4">
    <source>
        <dbReference type="Proteomes" id="UP000011064"/>
    </source>
</evidence>
<accession>L8FWR2</accession>
<keyword evidence="4" id="KW-1185">Reference proteome</keyword>
<dbReference type="HOGENOM" id="CLU_093238_0_0_1"/>
<evidence type="ECO:0000256" key="1">
    <source>
        <dbReference type="SAM" id="Coils"/>
    </source>
</evidence>
<dbReference type="VEuPathDB" id="FungiDB:GMDG_07320"/>
<organism evidence="3 4">
    <name type="scientific">Pseudogymnoascus destructans (strain ATCC MYA-4855 / 20631-21)</name>
    <name type="common">Bat white-nose syndrome fungus</name>
    <name type="synonym">Geomyces destructans</name>
    <dbReference type="NCBI Taxonomy" id="658429"/>
    <lineage>
        <taxon>Eukaryota</taxon>
        <taxon>Fungi</taxon>
        <taxon>Dikarya</taxon>
        <taxon>Ascomycota</taxon>
        <taxon>Pezizomycotina</taxon>
        <taxon>Leotiomycetes</taxon>
        <taxon>Thelebolales</taxon>
        <taxon>Thelebolaceae</taxon>
        <taxon>Pseudogymnoascus</taxon>
    </lineage>
</organism>
<reference evidence="4" key="1">
    <citation type="submission" date="2010-09" db="EMBL/GenBank/DDBJ databases">
        <title>The genome sequence of Geomyces destructans 20631-21.</title>
        <authorList>
            <consortium name="The Broad Institute Genome Sequencing Platform"/>
            <person name="Cuomo C.A."/>
            <person name="Blehert D.S."/>
            <person name="Lorch J.M."/>
            <person name="Young S.K."/>
            <person name="Zeng Q."/>
            <person name="Gargeya S."/>
            <person name="Fitzgerald M."/>
            <person name="Haas B."/>
            <person name="Abouelleil A."/>
            <person name="Alvarado L."/>
            <person name="Arachchi H.M."/>
            <person name="Berlin A."/>
            <person name="Brown A."/>
            <person name="Chapman S.B."/>
            <person name="Chen Z."/>
            <person name="Dunbar C."/>
            <person name="Freedman E."/>
            <person name="Gearin G."/>
            <person name="Gellesch M."/>
            <person name="Goldberg J."/>
            <person name="Griggs A."/>
            <person name="Gujja S."/>
            <person name="Heiman D."/>
            <person name="Howarth C."/>
            <person name="Larson L."/>
            <person name="Lui A."/>
            <person name="MacDonald P.J.P."/>
            <person name="Montmayeur A."/>
            <person name="Murphy C."/>
            <person name="Neiman D."/>
            <person name="Pearson M."/>
            <person name="Priest M."/>
            <person name="Roberts A."/>
            <person name="Saif S."/>
            <person name="Shea T."/>
            <person name="Shenoy N."/>
            <person name="Sisk P."/>
            <person name="Stolte C."/>
            <person name="Sykes S."/>
            <person name="Wortman J."/>
            <person name="Nusbaum C."/>
            <person name="Birren B."/>
        </authorList>
    </citation>
    <scope>NUCLEOTIDE SEQUENCE [LARGE SCALE GENOMIC DNA]</scope>
    <source>
        <strain evidence="4">ATCC MYA-4855 / 20631-21</strain>
    </source>
</reference>
<evidence type="ECO:0000313" key="3">
    <source>
        <dbReference type="EMBL" id="ELR05337.1"/>
    </source>
</evidence>